<feature type="binding site" evidence="2">
    <location>
        <position position="32"/>
    </location>
    <ligand>
        <name>substrate</name>
    </ligand>
</feature>
<comment type="caution">
    <text evidence="2">Lacks conserved residue(s) required for the propagation of feature annotation.</text>
</comment>
<feature type="binding site" evidence="2">
    <location>
        <position position="66"/>
    </location>
    <ligand>
        <name>substrate</name>
    </ligand>
</feature>
<evidence type="ECO:0000256" key="2">
    <source>
        <dbReference type="HAMAP-Rule" id="MF_01139"/>
    </source>
</evidence>
<feature type="binding site" evidence="2">
    <location>
        <position position="175"/>
    </location>
    <ligand>
        <name>substrate</name>
    </ligand>
</feature>
<organism evidence="3 4">
    <name type="scientific">Candidatus Roizmanbacteria bacterium RIFCSPHIGHO2_12_FULL_33_9</name>
    <dbReference type="NCBI Taxonomy" id="1802045"/>
    <lineage>
        <taxon>Bacteria</taxon>
        <taxon>Candidatus Roizmaniibacteriota</taxon>
    </lineage>
</organism>
<dbReference type="Proteomes" id="UP000177199">
    <property type="component" value="Unassembled WGS sequence"/>
</dbReference>
<evidence type="ECO:0000313" key="4">
    <source>
        <dbReference type="Proteomes" id="UP000177199"/>
    </source>
</evidence>
<keyword evidence="1 2" id="KW-0808">Transferase</keyword>
<dbReference type="GO" id="GO:0000287">
    <property type="term" value="F:magnesium ion binding"/>
    <property type="evidence" value="ECO:0007669"/>
    <property type="project" value="UniProtKB-UniRule"/>
</dbReference>
<dbReference type="HAMAP" id="MF_01139">
    <property type="entry name" value="ISPT"/>
    <property type="match status" value="1"/>
</dbReference>
<keyword evidence="2" id="KW-0460">Magnesium</keyword>
<feature type="binding site" evidence="2">
    <location>
        <position position="20"/>
    </location>
    <ligand>
        <name>substrate</name>
    </ligand>
</feature>
<comment type="similarity">
    <text evidence="2">Belongs to the UPP synthase family.</text>
</comment>
<feature type="active site" description="Proton acceptor" evidence="2">
    <location>
        <position position="63"/>
    </location>
</feature>
<sequence length="226" mass="26673">MASNIIPNHVAIIPDGNRRWAKGKSLPTFEGHRRGFEIMRNIGRRARELGIKILTVWAFSTENWNRSKEEIEYLMDIYESWVDLHLEDAMKDKVRIIHMGRKDRIRDSLRKKLESAELKTKNFSKFYLCIALDYGGKDEIIRAVKSIKNKMDAKELEKHLDTKDLPYPNPDLVIRTSGEFRTSGFMPWQTVYSEYIILDKHFPDFTTKDLEECLTIYGKRKRRFGI</sequence>
<dbReference type="EMBL" id="MFZV01000052">
    <property type="protein sequence ID" value="OGK30089.1"/>
    <property type="molecule type" value="Genomic_DNA"/>
</dbReference>
<dbReference type="InterPro" id="IPR018520">
    <property type="entry name" value="UPP_synth-like_CS"/>
</dbReference>
<dbReference type="NCBIfam" id="TIGR00055">
    <property type="entry name" value="uppS"/>
    <property type="match status" value="1"/>
</dbReference>
<proteinExistence type="inferred from homology"/>
<dbReference type="InterPro" id="IPR036424">
    <property type="entry name" value="UPP_synth-like_sf"/>
</dbReference>
<dbReference type="CDD" id="cd00475">
    <property type="entry name" value="Cis_IPPS"/>
    <property type="match status" value="1"/>
</dbReference>
<gene>
    <name evidence="3" type="ORF">A3F29_04920</name>
</gene>
<feature type="binding site" evidence="2">
    <location>
        <begin position="60"/>
        <end position="62"/>
    </location>
    <ligand>
        <name>substrate</name>
    </ligand>
</feature>
<accession>A0A1F7HFS3</accession>
<evidence type="ECO:0000256" key="1">
    <source>
        <dbReference type="ARBA" id="ARBA00022679"/>
    </source>
</evidence>
<dbReference type="SUPFAM" id="SSF64005">
    <property type="entry name" value="Undecaprenyl diphosphate synthase"/>
    <property type="match status" value="1"/>
</dbReference>
<feature type="binding site" evidence="2">
    <location>
        <begin position="181"/>
        <end position="183"/>
    </location>
    <ligand>
        <name>substrate</name>
    </ligand>
</feature>
<dbReference type="GO" id="GO:0016094">
    <property type="term" value="P:polyprenol biosynthetic process"/>
    <property type="evidence" value="ECO:0007669"/>
    <property type="project" value="TreeGrafter"/>
</dbReference>
<reference evidence="3 4" key="1">
    <citation type="journal article" date="2016" name="Nat. Commun.">
        <title>Thousands of microbial genomes shed light on interconnected biogeochemical processes in an aquifer system.</title>
        <authorList>
            <person name="Anantharaman K."/>
            <person name="Brown C.T."/>
            <person name="Hug L.A."/>
            <person name="Sharon I."/>
            <person name="Castelle C.J."/>
            <person name="Probst A.J."/>
            <person name="Thomas B.C."/>
            <person name="Singh A."/>
            <person name="Wilkins M.J."/>
            <person name="Karaoz U."/>
            <person name="Brodie E.L."/>
            <person name="Williams K.H."/>
            <person name="Hubbard S.S."/>
            <person name="Banfield J.F."/>
        </authorList>
    </citation>
    <scope>NUCLEOTIDE SEQUENCE [LARGE SCALE GENOMIC DNA]</scope>
</reference>
<feature type="binding site" evidence="2">
    <location>
        <position position="64"/>
    </location>
    <ligand>
        <name>substrate</name>
    </ligand>
</feature>
<feature type="binding site" evidence="2">
    <location>
        <position position="15"/>
    </location>
    <ligand>
        <name>Mg(2+)</name>
        <dbReference type="ChEBI" id="CHEBI:18420"/>
    </ligand>
</feature>
<name>A0A1F7HFS3_9BACT</name>
<dbReference type="AlphaFoldDB" id="A0A1F7HFS3"/>
<comment type="subunit">
    <text evidence="2">Homodimer.</text>
</comment>
<dbReference type="PROSITE" id="PS01066">
    <property type="entry name" value="UPP_SYNTHASE"/>
    <property type="match status" value="1"/>
</dbReference>
<protein>
    <recommendedName>
        <fullName evidence="2">Isoprenyl transferase</fullName>
        <ecNumber evidence="2">2.5.1.-</ecNumber>
    </recommendedName>
</protein>
<feature type="active site" evidence="2">
    <location>
        <position position="15"/>
    </location>
</feature>
<feature type="binding site" evidence="2">
    <location>
        <begin position="16"/>
        <end position="19"/>
    </location>
    <ligand>
        <name>substrate</name>
    </ligand>
</feature>
<dbReference type="PANTHER" id="PTHR10291:SF0">
    <property type="entry name" value="DEHYDRODOLICHYL DIPHOSPHATE SYNTHASE 2"/>
    <property type="match status" value="1"/>
</dbReference>
<dbReference type="GO" id="GO:0045547">
    <property type="term" value="F:ditrans,polycis-polyprenyl diphosphate synthase [(2E,6E)-farnesyl diphosphate specific] activity"/>
    <property type="evidence" value="ECO:0007669"/>
    <property type="project" value="TreeGrafter"/>
</dbReference>
<dbReference type="Pfam" id="PF01255">
    <property type="entry name" value="Prenyltransf"/>
    <property type="match status" value="1"/>
</dbReference>
<comment type="caution">
    <text evidence="3">The sequence shown here is derived from an EMBL/GenBank/DDBJ whole genome shotgun (WGS) entry which is preliminary data.</text>
</comment>
<dbReference type="PANTHER" id="PTHR10291">
    <property type="entry name" value="DEHYDRODOLICHYL DIPHOSPHATE SYNTHASE FAMILY MEMBER"/>
    <property type="match status" value="1"/>
</dbReference>
<evidence type="ECO:0000313" key="3">
    <source>
        <dbReference type="EMBL" id="OGK30089.1"/>
    </source>
</evidence>
<comment type="function">
    <text evidence="2">Catalyzes the condensation of isopentenyl diphosphate (IPP) with allylic pyrophosphates generating different type of terpenoids.</text>
</comment>
<dbReference type="EC" id="2.5.1.-" evidence="2"/>
<keyword evidence="2" id="KW-0479">Metal-binding</keyword>
<comment type="cofactor">
    <cofactor evidence="2">
        <name>Mg(2+)</name>
        <dbReference type="ChEBI" id="CHEBI:18420"/>
    </cofactor>
    <text evidence="2">Binds 2 magnesium ions per subunit.</text>
</comment>
<feature type="binding site" evidence="2">
    <location>
        <position position="194"/>
    </location>
    <ligand>
        <name>Mg(2+)</name>
        <dbReference type="ChEBI" id="CHEBI:18420"/>
    </ligand>
</feature>
<dbReference type="Gene3D" id="3.40.1180.10">
    <property type="entry name" value="Decaprenyl diphosphate synthase-like"/>
    <property type="match status" value="1"/>
</dbReference>
<dbReference type="InterPro" id="IPR001441">
    <property type="entry name" value="UPP_synth-like"/>
</dbReference>